<evidence type="ECO:0000256" key="1">
    <source>
        <dbReference type="SAM" id="Phobius"/>
    </source>
</evidence>
<dbReference type="Proteomes" id="UP000694429">
    <property type="component" value="Chromosome 9"/>
</dbReference>
<keyword evidence="1" id="KW-1133">Transmembrane helix</keyword>
<dbReference type="Pfam" id="PF01221">
    <property type="entry name" value="Dynein_light"/>
    <property type="match status" value="1"/>
</dbReference>
<dbReference type="GO" id="GO:0007017">
    <property type="term" value="P:microtubule-based process"/>
    <property type="evidence" value="ECO:0007669"/>
    <property type="project" value="InterPro"/>
</dbReference>
<dbReference type="AlphaFoldDB" id="A0A8C0NI89"/>
<reference evidence="2" key="2">
    <citation type="submission" date="2025-08" db="UniProtKB">
        <authorList>
            <consortium name="Ensembl"/>
        </authorList>
    </citation>
    <scope>IDENTIFICATION</scope>
</reference>
<evidence type="ECO:0008006" key="4">
    <source>
        <dbReference type="Google" id="ProtNLM"/>
    </source>
</evidence>
<evidence type="ECO:0000313" key="2">
    <source>
        <dbReference type="Ensembl" id="ENSCAFP00030021167.1"/>
    </source>
</evidence>
<dbReference type="GO" id="GO:0030286">
    <property type="term" value="C:dynein complex"/>
    <property type="evidence" value="ECO:0007669"/>
    <property type="project" value="InterPro"/>
</dbReference>
<feature type="transmembrane region" description="Helical" evidence="1">
    <location>
        <begin position="48"/>
        <end position="68"/>
    </location>
</feature>
<dbReference type="SUPFAM" id="SSF54648">
    <property type="entry name" value="DLC"/>
    <property type="match status" value="1"/>
</dbReference>
<organism evidence="2 3">
    <name type="scientific">Canis lupus familiaris</name>
    <name type="common">Dog</name>
    <name type="synonym">Canis familiaris</name>
    <dbReference type="NCBI Taxonomy" id="9615"/>
    <lineage>
        <taxon>Eukaryota</taxon>
        <taxon>Metazoa</taxon>
        <taxon>Chordata</taxon>
        <taxon>Craniata</taxon>
        <taxon>Vertebrata</taxon>
        <taxon>Euteleostomi</taxon>
        <taxon>Mammalia</taxon>
        <taxon>Eutheria</taxon>
        <taxon>Laurasiatheria</taxon>
        <taxon>Carnivora</taxon>
        <taxon>Caniformia</taxon>
        <taxon>Canidae</taxon>
        <taxon>Canis</taxon>
    </lineage>
</organism>
<dbReference type="InterPro" id="IPR001372">
    <property type="entry name" value="Dynein_light_chain_typ-1/2"/>
</dbReference>
<keyword evidence="1" id="KW-0472">Membrane</keyword>
<reference evidence="2" key="1">
    <citation type="submission" date="2019-03" db="EMBL/GenBank/DDBJ databases">
        <authorList>
            <person name="Warren W.C."/>
            <person name="Johnson G.S."/>
        </authorList>
    </citation>
    <scope>NUCLEOTIDE SEQUENCE [LARGE SCALE GENOMIC DNA]</scope>
    <source>
        <strain evidence="2">Basenji</strain>
    </source>
</reference>
<dbReference type="Ensembl" id="ENSCAFT00030024266.1">
    <property type="protein sequence ID" value="ENSCAFP00030021167.1"/>
    <property type="gene ID" value="ENSCAFG00030013121.1"/>
</dbReference>
<dbReference type="Gene3D" id="3.30.740.10">
    <property type="entry name" value="Protein Inhibitor Of Neuronal Nitric Oxide Synthase"/>
    <property type="match status" value="1"/>
</dbReference>
<proteinExistence type="predicted"/>
<name>A0A8C0NI89_CANLF</name>
<dbReference type="InterPro" id="IPR037177">
    <property type="entry name" value="DLC_sf"/>
</dbReference>
<dbReference type="SMART" id="SM01375">
    <property type="entry name" value="Dynein_light"/>
    <property type="match status" value="1"/>
</dbReference>
<protein>
    <recommendedName>
        <fullName evidence="4">Dynein light chain</fullName>
    </recommendedName>
</protein>
<keyword evidence="1" id="KW-0812">Transmembrane</keyword>
<sequence>QALRKLPVLTASLSEEMQQDSVECATQALEKYNKEKDIAAHIKKDLRLYLFSIPYLCPMFFLLKIHSFPNKSVGEKKN</sequence>
<accession>A0A8C0NI89</accession>
<evidence type="ECO:0000313" key="3">
    <source>
        <dbReference type="Proteomes" id="UP000694429"/>
    </source>
</evidence>